<dbReference type="KEGG" id="lcn:C270_03795"/>
<proteinExistence type="predicted"/>
<dbReference type="GO" id="GO:0003677">
    <property type="term" value="F:DNA binding"/>
    <property type="evidence" value="ECO:0007669"/>
    <property type="project" value="InterPro"/>
</dbReference>
<dbReference type="STRING" id="1229758.C270_03795"/>
<dbReference type="Pfam" id="PF01381">
    <property type="entry name" value="HTH_3"/>
    <property type="match status" value="1"/>
</dbReference>
<dbReference type="AlphaFoldDB" id="K0D9Z1"/>
<keyword evidence="3" id="KW-1185">Reference proteome</keyword>
<protein>
    <submittedName>
        <fullName evidence="2">Transcriptional activator</fullName>
    </submittedName>
</protein>
<reference evidence="2 3" key="1">
    <citation type="journal article" date="2012" name="J. Bacteriol.">
        <title>Complete genome sequence of Leuconostoc carnosum strain JB16, isolated from Kimchi.</title>
        <authorList>
            <person name="Jung J.Y."/>
            <person name="Lee S.H."/>
            <person name="Jeon C.O."/>
        </authorList>
    </citation>
    <scope>NUCLEOTIDE SEQUENCE [LARGE SCALE GENOMIC DNA]</scope>
    <source>
        <strain evidence="2 3">JB16</strain>
    </source>
</reference>
<dbReference type="InterPro" id="IPR011990">
    <property type="entry name" value="TPR-like_helical_dom_sf"/>
</dbReference>
<evidence type="ECO:0000259" key="1">
    <source>
        <dbReference type="PROSITE" id="PS50943"/>
    </source>
</evidence>
<name>K0D9Z1_LEUCJ</name>
<sequence length="87" mass="9951">MIMDNSIIRITRNARGISQKKLGDLIGSQSMISRIENNQTSPTDYNLQKICNILNIPIDDYFNAVFGKKKQLINNQIKIRTSILQAR</sequence>
<dbReference type="eggNOG" id="ENOG50308NE">
    <property type="taxonomic scope" value="Bacteria"/>
</dbReference>
<dbReference type="RefSeq" id="WP_014974282.1">
    <property type="nucleotide sequence ID" value="NC_018673.1"/>
</dbReference>
<dbReference type="InterPro" id="IPR010982">
    <property type="entry name" value="Lambda_DNA-bd_dom_sf"/>
</dbReference>
<dbReference type="SUPFAM" id="SSF47413">
    <property type="entry name" value="lambda repressor-like DNA-binding domains"/>
    <property type="match status" value="1"/>
</dbReference>
<dbReference type="Proteomes" id="UP000006299">
    <property type="component" value="Chromosome"/>
</dbReference>
<dbReference type="SMART" id="SM00530">
    <property type="entry name" value="HTH_XRE"/>
    <property type="match status" value="1"/>
</dbReference>
<evidence type="ECO:0000313" key="2">
    <source>
        <dbReference type="EMBL" id="AFT81670.1"/>
    </source>
</evidence>
<dbReference type="CDD" id="cd00093">
    <property type="entry name" value="HTH_XRE"/>
    <property type="match status" value="1"/>
</dbReference>
<accession>K0D9Z1</accession>
<gene>
    <name evidence="2" type="ordered locus">C270_03795</name>
</gene>
<dbReference type="Gene3D" id="1.25.40.10">
    <property type="entry name" value="Tetratricopeptide repeat domain"/>
    <property type="match status" value="1"/>
</dbReference>
<dbReference type="EMBL" id="CP003851">
    <property type="protein sequence ID" value="AFT81670.1"/>
    <property type="molecule type" value="Genomic_DNA"/>
</dbReference>
<dbReference type="GeneID" id="71454288"/>
<dbReference type="PROSITE" id="PS50943">
    <property type="entry name" value="HTH_CROC1"/>
    <property type="match status" value="1"/>
</dbReference>
<dbReference type="InterPro" id="IPR001387">
    <property type="entry name" value="Cro/C1-type_HTH"/>
</dbReference>
<evidence type="ECO:0000313" key="3">
    <source>
        <dbReference type="Proteomes" id="UP000006299"/>
    </source>
</evidence>
<organism evidence="2 3">
    <name type="scientific">Leuconostoc carnosum (strain JB16)</name>
    <dbReference type="NCBI Taxonomy" id="1229758"/>
    <lineage>
        <taxon>Bacteria</taxon>
        <taxon>Bacillati</taxon>
        <taxon>Bacillota</taxon>
        <taxon>Bacilli</taxon>
        <taxon>Lactobacillales</taxon>
        <taxon>Lactobacillaceae</taxon>
        <taxon>Leuconostoc</taxon>
    </lineage>
</organism>
<dbReference type="HOGENOM" id="CLU_066192_42_0_9"/>
<feature type="domain" description="HTH cro/C1-type" evidence="1">
    <location>
        <begin position="8"/>
        <end position="61"/>
    </location>
</feature>